<gene>
    <name evidence="1" type="primary">jg20580</name>
    <name evidence="1" type="ORF">PAEG_LOCUS16308</name>
</gene>
<reference evidence="1" key="1">
    <citation type="submission" date="2022-03" db="EMBL/GenBank/DDBJ databases">
        <authorList>
            <person name="Lindestad O."/>
        </authorList>
    </citation>
    <scope>NUCLEOTIDE SEQUENCE</scope>
</reference>
<dbReference type="EMBL" id="CAKXAJ010025447">
    <property type="protein sequence ID" value="CAH2239644.1"/>
    <property type="molecule type" value="Genomic_DNA"/>
</dbReference>
<dbReference type="OrthoDB" id="7442613at2759"/>
<evidence type="ECO:0000313" key="2">
    <source>
        <dbReference type="Proteomes" id="UP000838756"/>
    </source>
</evidence>
<protein>
    <submittedName>
        <fullName evidence="1">Jg20580 protein</fullName>
    </submittedName>
</protein>
<name>A0A8S4RQ12_9NEOP</name>
<comment type="caution">
    <text evidence="1">The sequence shown here is derived from an EMBL/GenBank/DDBJ whole genome shotgun (WGS) entry which is preliminary data.</text>
</comment>
<organism evidence="1 2">
    <name type="scientific">Pararge aegeria aegeria</name>
    <dbReference type="NCBI Taxonomy" id="348720"/>
    <lineage>
        <taxon>Eukaryota</taxon>
        <taxon>Metazoa</taxon>
        <taxon>Ecdysozoa</taxon>
        <taxon>Arthropoda</taxon>
        <taxon>Hexapoda</taxon>
        <taxon>Insecta</taxon>
        <taxon>Pterygota</taxon>
        <taxon>Neoptera</taxon>
        <taxon>Endopterygota</taxon>
        <taxon>Lepidoptera</taxon>
        <taxon>Glossata</taxon>
        <taxon>Ditrysia</taxon>
        <taxon>Papilionoidea</taxon>
        <taxon>Nymphalidae</taxon>
        <taxon>Satyrinae</taxon>
        <taxon>Satyrini</taxon>
        <taxon>Parargina</taxon>
        <taxon>Pararge</taxon>
    </lineage>
</organism>
<sequence length="306" mass="35965">MFVEEYLTVLAESLKTVLNQMLSKKFNDIAYEQHLKHYIDISKNILEHANSKVTEEKEVYYWMYTIKKICARFQEMASVFLTDLLQASPQELSRIKDELNRKLIIATVLVEMKYQTKLCEEYNFCPKSHEVTNSLNTLLEKFKTTHDDKVRLFIKYFYEALFDTSFYSHVSEKSAHELQLILNDMAYSSEVPTKDILRAVQEVVKARLEVLKTNKGLKMSHDAILMRVILSDMDYIYSVHPSDPFKKFFKHFYDWVGADVKISRVIRQTMNDIGTELQTAPDDILVKIISEVRVFLELTVEPENKR</sequence>
<accession>A0A8S4RQ12</accession>
<dbReference type="Proteomes" id="UP000838756">
    <property type="component" value="Unassembled WGS sequence"/>
</dbReference>
<dbReference type="AlphaFoldDB" id="A0A8S4RQ12"/>
<evidence type="ECO:0000313" key="1">
    <source>
        <dbReference type="EMBL" id="CAH2239644.1"/>
    </source>
</evidence>
<proteinExistence type="predicted"/>
<keyword evidence="2" id="KW-1185">Reference proteome</keyword>